<evidence type="ECO:0000313" key="1">
    <source>
        <dbReference type="EMBL" id="GEA88021.1"/>
    </source>
</evidence>
<dbReference type="InterPro" id="IPR011990">
    <property type="entry name" value="TPR-like_helical_dom_sf"/>
</dbReference>
<dbReference type="Gene3D" id="1.25.40.10">
    <property type="entry name" value="Tetratricopeptide repeat domain"/>
    <property type="match status" value="1"/>
</dbReference>
<name>A0A4Y3KUA3_9CELL</name>
<comment type="caution">
    <text evidence="1">The sequence shown here is derived from an EMBL/GenBank/DDBJ whole genome shotgun (WGS) entry which is preliminary data.</text>
</comment>
<dbReference type="EMBL" id="BJLR01000017">
    <property type="protein sequence ID" value="GEA88021.1"/>
    <property type="molecule type" value="Genomic_DNA"/>
</dbReference>
<dbReference type="AlphaFoldDB" id="A0A4Y3KUA3"/>
<keyword evidence="2" id="KW-1185">Reference proteome</keyword>
<protein>
    <submittedName>
        <fullName evidence="1">Uncharacterized protein</fullName>
    </submittedName>
</protein>
<reference evidence="1" key="1">
    <citation type="submission" date="2019-06" db="EMBL/GenBank/DDBJ databases">
        <title>Whole genome shotgun sequence of Cellulomonas cellasea NBRC 3753.</title>
        <authorList>
            <person name="Hosoyama A."/>
            <person name="Uohara A."/>
            <person name="Ohji S."/>
            <person name="Ichikawa N."/>
        </authorList>
    </citation>
    <scope>NUCLEOTIDE SEQUENCE [LARGE SCALE GENOMIC DNA]</scope>
    <source>
        <strain evidence="1">NBRC 3753</strain>
    </source>
</reference>
<gene>
    <name evidence="1" type="ORF">CCE01nite_19700</name>
</gene>
<dbReference type="Proteomes" id="UP000317046">
    <property type="component" value="Unassembled WGS sequence"/>
</dbReference>
<organism evidence="1 2">
    <name type="scientific">Cellulomonas cellasea</name>
    <dbReference type="NCBI Taxonomy" id="43670"/>
    <lineage>
        <taxon>Bacteria</taxon>
        <taxon>Bacillati</taxon>
        <taxon>Actinomycetota</taxon>
        <taxon>Actinomycetes</taxon>
        <taxon>Micrococcales</taxon>
        <taxon>Cellulomonadaceae</taxon>
        <taxon>Cellulomonas</taxon>
    </lineage>
</organism>
<proteinExistence type="predicted"/>
<evidence type="ECO:0000313" key="2">
    <source>
        <dbReference type="Proteomes" id="UP000317046"/>
    </source>
</evidence>
<accession>A0A4Y3KUA3</accession>
<sequence length="369" mass="40617">MDGQALIRYGLAEQFAGPVLGTVAVALMLEARGNASPARLALEVDGWRAALGVTERSRPAVAERGSGFDSRQYPHVAASLRAAPTMLHSWIATAPFEELVSLVPPRPEEMAAVVGQAEQASALFATYQWLVQRNTEKDLSGWSTEALHKEYQYVAHGEAAAMPAALLDARLHEVDTIAREVADRAVRHTARPGDDEDWYRLLTGVHRQARRYLGDGRHAEAAALFEFLLTRRPTDARALNNLGFCLLPVDPARADRYFLQADEQSFSVRSLLLYNRMCCGDGSADMAHLLFATERHWASGLEGGPQPAVIWRRDASGSWEVCDTLDVRVDLAKVAAEYCTKLSRHDRVRVWLGRAEALIGPTTEDSGDT</sequence>
<dbReference type="SUPFAM" id="SSF48452">
    <property type="entry name" value="TPR-like"/>
    <property type="match status" value="1"/>
</dbReference>